<dbReference type="PROSITE" id="PS00141">
    <property type="entry name" value="ASP_PROTEASE"/>
    <property type="match status" value="1"/>
</dbReference>
<evidence type="ECO:0000313" key="8">
    <source>
        <dbReference type="EMBL" id="CAK0825710.1"/>
    </source>
</evidence>
<accession>A0ABN9S2C7</accession>
<dbReference type="InterPro" id="IPR034164">
    <property type="entry name" value="Pepsin-like_dom"/>
</dbReference>
<proteinExistence type="inferred from homology"/>
<evidence type="ECO:0000256" key="3">
    <source>
        <dbReference type="ARBA" id="ARBA00022750"/>
    </source>
</evidence>
<evidence type="ECO:0000256" key="5">
    <source>
        <dbReference type="RuleBase" id="RU000454"/>
    </source>
</evidence>
<keyword evidence="3 5" id="KW-0064">Aspartyl protease</keyword>
<feature type="region of interest" description="Disordered" evidence="6">
    <location>
        <begin position="1"/>
        <end position="20"/>
    </location>
</feature>
<reference evidence="8" key="1">
    <citation type="submission" date="2023-10" db="EMBL/GenBank/DDBJ databases">
        <authorList>
            <person name="Chen Y."/>
            <person name="Shah S."/>
            <person name="Dougan E. K."/>
            <person name="Thang M."/>
            <person name="Chan C."/>
        </authorList>
    </citation>
    <scope>NUCLEOTIDE SEQUENCE [LARGE SCALE GENOMIC DNA]</scope>
</reference>
<evidence type="ECO:0000313" key="9">
    <source>
        <dbReference type="Proteomes" id="UP001189429"/>
    </source>
</evidence>
<evidence type="ECO:0000256" key="6">
    <source>
        <dbReference type="SAM" id="MobiDB-lite"/>
    </source>
</evidence>
<keyword evidence="4 5" id="KW-0378">Hydrolase</keyword>
<dbReference type="InterPro" id="IPR001969">
    <property type="entry name" value="Aspartic_peptidase_AS"/>
</dbReference>
<dbReference type="SUPFAM" id="SSF50630">
    <property type="entry name" value="Acid proteases"/>
    <property type="match status" value="1"/>
</dbReference>
<keyword evidence="2 5" id="KW-0645">Protease</keyword>
<dbReference type="PRINTS" id="PR00792">
    <property type="entry name" value="PEPSIN"/>
</dbReference>
<gene>
    <name evidence="8" type="ORF">PCOR1329_LOCUS25770</name>
</gene>
<evidence type="ECO:0000256" key="2">
    <source>
        <dbReference type="ARBA" id="ARBA00022670"/>
    </source>
</evidence>
<evidence type="ECO:0000256" key="4">
    <source>
        <dbReference type="ARBA" id="ARBA00022801"/>
    </source>
</evidence>
<dbReference type="PANTHER" id="PTHR47966">
    <property type="entry name" value="BETA-SITE APP-CLEAVING ENZYME, ISOFORM A-RELATED"/>
    <property type="match status" value="1"/>
</dbReference>
<organism evidence="8 9">
    <name type="scientific">Prorocentrum cordatum</name>
    <dbReference type="NCBI Taxonomy" id="2364126"/>
    <lineage>
        <taxon>Eukaryota</taxon>
        <taxon>Sar</taxon>
        <taxon>Alveolata</taxon>
        <taxon>Dinophyceae</taxon>
        <taxon>Prorocentrales</taxon>
        <taxon>Prorocentraceae</taxon>
        <taxon>Prorocentrum</taxon>
    </lineage>
</organism>
<dbReference type="CDD" id="cd05471">
    <property type="entry name" value="pepsin_like"/>
    <property type="match status" value="1"/>
</dbReference>
<evidence type="ECO:0000256" key="1">
    <source>
        <dbReference type="ARBA" id="ARBA00007447"/>
    </source>
</evidence>
<keyword evidence="9" id="KW-1185">Reference proteome</keyword>
<dbReference type="Pfam" id="PF00026">
    <property type="entry name" value="Asp"/>
    <property type="match status" value="1"/>
</dbReference>
<dbReference type="InterPro" id="IPR033121">
    <property type="entry name" value="PEPTIDASE_A1"/>
</dbReference>
<dbReference type="PROSITE" id="PS51767">
    <property type="entry name" value="PEPTIDASE_A1"/>
    <property type="match status" value="1"/>
</dbReference>
<protein>
    <recommendedName>
        <fullName evidence="7">Peptidase A1 domain-containing protein</fullName>
    </recommendedName>
</protein>
<sequence length="382" mass="41516">MTTRRRRRRTAGDGASAPAGSALKAAMPCLWALAPVLLARAGSSAPREVVGDLPVASGLAPARSLGFDLRMHRPERPREAAGPPAGGGTLATGRRLRGAVSHACDLGNYDNVQYHLEISVGEPCDNSTLWQKFQVVPDTGSSDLWVPAENCTRCKGKTKKFHLNQSCTAKELGDRITFRYGDGTMALGGSFEDTIIIGDLTVKHQFLIQVDKMESDTHMKSDGILGLAHHYVSDKTSRGPTFMKTLFQEHPHLTQQFSFYLTGTTEQQSRLIFGEANLTAYSKETKFQYGKGYYMTHTSLWLTSVWSIGWGGTGVEKDFPDKGTLGSPALIDSGSSLIVLAPDIYDHLLAELRWVNARAASGRGTIGRGRPSFTADQTVRAP</sequence>
<comment type="caution">
    <text evidence="8">The sequence shown here is derived from an EMBL/GenBank/DDBJ whole genome shotgun (WGS) entry which is preliminary data.</text>
</comment>
<dbReference type="Gene3D" id="2.40.70.10">
    <property type="entry name" value="Acid Proteases"/>
    <property type="match status" value="2"/>
</dbReference>
<dbReference type="InterPro" id="IPR021109">
    <property type="entry name" value="Peptidase_aspartic_dom_sf"/>
</dbReference>
<dbReference type="PANTHER" id="PTHR47966:SF51">
    <property type="entry name" value="BETA-SITE APP-CLEAVING ENZYME, ISOFORM A-RELATED"/>
    <property type="match status" value="1"/>
</dbReference>
<evidence type="ECO:0000259" key="7">
    <source>
        <dbReference type="PROSITE" id="PS51767"/>
    </source>
</evidence>
<comment type="similarity">
    <text evidence="1 5">Belongs to the peptidase A1 family.</text>
</comment>
<name>A0ABN9S2C7_9DINO</name>
<dbReference type="InterPro" id="IPR001461">
    <property type="entry name" value="Aspartic_peptidase_A1"/>
</dbReference>
<feature type="domain" description="Peptidase A1" evidence="7">
    <location>
        <begin position="114"/>
        <end position="382"/>
    </location>
</feature>
<dbReference type="EMBL" id="CAUYUJ010009044">
    <property type="protein sequence ID" value="CAK0825710.1"/>
    <property type="molecule type" value="Genomic_DNA"/>
</dbReference>
<dbReference type="Proteomes" id="UP001189429">
    <property type="component" value="Unassembled WGS sequence"/>
</dbReference>